<name>A0A6J7G1N0_9ZZZZ</name>
<organism evidence="2">
    <name type="scientific">freshwater metagenome</name>
    <dbReference type="NCBI Taxonomy" id="449393"/>
    <lineage>
        <taxon>unclassified sequences</taxon>
        <taxon>metagenomes</taxon>
        <taxon>ecological metagenomes</taxon>
    </lineage>
</organism>
<sequence length="69" mass="7191">MEADRNDVVAASARRVDHCTTELCGATYDEESHLLCADRVIAAVNVDHLAGGGREPVGEHGDARTGDGG</sequence>
<feature type="region of interest" description="Disordered" evidence="1">
    <location>
        <begin position="50"/>
        <end position="69"/>
    </location>
</feature>
<evidence type="ECO:0000313" key="2">
    <source>
        <dbReference type="EMBL" id="CAB4902252.1"/>
    </source>
</evidence>
<dbReference type="EMBL" id="CAFBMH010000024">
    <property type="protein sequence ID" value="CAB4902252.1"/>
    <property type="molecule type" value="Genomic_DNA"/>
</dbReference>
<accession>A0A6J7G1N0</accession>
<evidence type="ECO:0000256" key="1">
    <source>
        <dbReference type="SAM" id="MobiDB-lite"/>
    </source>
</evidence>
<protein>
    <submittedName>
        <fullName evidence="2">Unannotated protein</fullName>
    </submittedName>
</protein>
<reference evidence="2" key="1">
    <citation type="submission" date="2020-05" db="EMBL/GenBank/DDBJ databases">
        <authorList>
            <person name="Chiriac C."/>
            <person name="Salcher M."/>
            <person name="Ghai R."/>
            <person name="Kavagutti S V."/>
        </authorList>
    </citation>
    <scope>NUCLEOTIDE SEQUENCE</scope>
</reference>
<dbReference type="AlphaFoldDB" id="A0A6J7G1N0"/>
<gene>
    <name evidence="2" type="ORF">UFOPK3543_00928</name>
</gene>
<feature type="compositionally biased region" description="Basic and acidic residues" evidence="1">
    <location>
        <begin position="56"/>
        <end position="69"/>
    </location>
</feature>
<proteinExistence type="predicted"/>